<dbReference type="InParanoid" id="E4XJU8"/>
<dbReference type="InterPro" id="IPR015425">
    <property type="entry name" value="FH2_Formin"/>
</dbReference>
<dbReference type="Gene3D" id="1.20.58.2220">
    <property type="entry name" value="Formin, FH2 domain"/>
    <property type="match status" value="1"/>
</dbReference>
<dbReference type="SUPFAM" id="SSF48371">
    <property type="entry name" value="ARM repeat"/>
    <property type="match status" value="1"/>
</dbReference>
<protein>
    <recommendedName>
        <fullName evidence="2">FH2 domain-containing protein</fullName>
    </recommendedName>
</protein>
<gene>
    <name evidence="3" type="ORF">GSOID_T00012904001</name>
</gene>
<dbReference type="Gene3D" id="1.25.10.10">
    <property type="entry name" value="Leucine-rich Repeat Variant"/>
    <property type="match status" value="1"/>
</dbReference>
<dbReference type="AlphaFoldDB" id="E4XJU8"/>
<dbReference type="Pfam" id="PF02181">
    <property type="entry name" value="FH2"/>
    <property type="match status" value="1"/>
</dbReference>
<organism evidence="3">
    <name type="scientific">Oikopleura dioica</name>
    <name type="common">Tunicate</name>
    <dbReference type="NCBI Taxonomy" id="34765"/>
    <lineage>
        <taxon>Eukaryota</taxon>
        <taxon>Metazoa</taxon>
        <taxon>Chordata</taxon>
        <taxon>Tunicata</taxon>
        <taxon>Appendicularia</taxon>
        <taxon>Copelata</taxon>
        <taxon>Oikopleuridae</taxon>
        <taxon>Oikopleura</taxon>
    </lineage>
</organism>
<name>E4XJU8_OIKDI</name>
<evidence type="ECO:0000259" key="2">
    <source>
        <dbReference type="PROSITE" id="PS51444"/>
    </source>
</evidence>
<dbReference type="InterPro" id="IPR042201">
    <property type="entry name" value="FH2_Formin_sf"/>
</dbReference>
<accession>E4XJU8</accession>
<feature type="compositionally biased region" description="Pro residues" evidence="1">
    <location>
        <begin position="262"/>
        <end position="313"/>
    </location>
</feature>
<keyword evidence="4" id="KW-1185">Reference proteome</keyword>
<dbReference type="PROSITE" id="PS51444">
    <property type="entry name" value="FH2"/>
    <property type="match status" value="1"/>
</dbReference>
<feature type="region of interest" description="Disordered" evidence="1">
    <location>
        <begin position="255"/>
        <end position="336"/>
    </location>
</feature>
<evidence type="ECO:0000313" key="3">
    <source>
        <dbReference type="EMBL" id="CBY24734.1"/>
    </source>
</evidence>
<dbReference type="OrthoDB" id="26518at2759"/>
<sequence length="546" mass="60791">MEYVTQQDDAADLLSITFESESCQVKKALFEMLAAMTVYENSQDPSQGRRRVLETLENASRDQTPITFLGKEFAHAGSDGSGLAYAISTVKLINCLLLSAEIAEKRRLFNELGAIAFSSEVDKSRGVDNDELLTQIDLFDRMTNEMEEVFINEIDPELRKIQSLIATTTPEKKDVILAGCPIRIANSLYCEKKRKRSEFVISFMLFSFYARRHDKSALLGKLARVDGKNLEKLSKQIEENEFEQLVASPQIPVPAKRANIAPPSPPAAVPNSPPPPPSGPGAPPPPPGPPLPPGGPPMPPGPSGAPMPPPPGGMPQKPVSQLPFAPKRSPTMKLTPVHWEPVKRNVLVEKSIWSQLEPDSEEVLQDLYATLEMKFTAKQASKSKSSSLAPKPSFRAKTSLLDQKKSLNIGIFLKQFKIPAKEIISALIESNIKVWTFERAKSALKHFDDVSSDIELVKNFVEENGESELGTVEKFYHVMSQYFPDANVFILRLELMLHLFRFGIVFFNKISGFQACTRFALQLQATTVKSSWLWIHFYGQKLFGKS</sequence>
<evidence type="ECO:0000256" key="1">
    <source>
        <dbReference type="SAM" id="MobiDB-lite"/>
    </source>
</evidence>
<dbReference type="InterPro" id="IPR016024">
    <property type="entry name" value="ARM-type_fold"/>
</dbReference>
<dbReference type="PANTHER" id="PTHR46345">
    <property type="entry name" value="INVERTED FORMIN-2"/>
    <property type="match status" value="1"/>
</dbReference>
<dbReference type="PANTHER" id="PTHR46345:SF8">
    <property type="entry name" value="FORMIN 3, ISOFORM B"/>
    <property type="match status" value="1"/>
</dbReference>
<reference evidence="3" key="1">
    <citation type="journal article" date="2010" name="Science">
        <title>Plasticity of animal genome architecture unmasked by rapid evolution of a pelagic tunicate.</title>
        <authorList>
            <person name="Denoeud F."/>
            <person name="Henriet S."/>
            <person name="Mungpakdee S."/>
            <person name="Aury J.M."/>
            <person name="Da Silva C."/>
            <person name="Brinkmann H."/>
            <person name="Mikhaleva J."/>
            <person name="Olsen L.C."/>
            <person name="Jubin C."/>
            <person name="Canestro C."/>
            <person name="Bouquet J.M."/>
            <person name="Danks G."/>
            <person name="Poulain J."/>
            <person name="Campsteijn C."/>
            <person name="Adamski M."/>
            <person name="Cross I."/>
            <person name="Yadetie F."/>
            <person name="Muffato M."/>
            <person name="Louis A."/>
            <person name="Butcher S."/>
            <person name="Tsagkogeorga G."/>
            <person name="Konrad A."/>
            <person name="Singh S."/>
            <person name="Jensen M.F."/>
            <person name="Cong E.H."/>
            <person name="Eikeseth-Otteraa H."/>
            <person name="Noel B."/>
            <person name="Anthouard V."/>
            <person name="Porcel B.M."/>
            <person name="Kachouri-Lafond R."/>
            <person name="Nishino A."/>
            <person name="Ugolini M."/>
            <person name="Chourrout P."/>
            <person name="Nishida H."/>
            <person name="Aasland R."/>
            <person name="Huzurbazar S."/>
            <person name="Westhof E."/>
            <person name="Delsuc F."/>
            <person name="Lehrach H."/>
            <person name="Reinhardt R."/>
            <person name="Weissenbach J."/>
            <person name="Roy S.W."/>
            <person name="Artiguenave F."/>
            <person name="Postlethwait J.H."/>
            <person name="Manak J.R."/>
            <person name="Thompson E.M."/>
            <person name="Jaillon O."/>
            <person name="Du Pasquier L."/>
            <person name="Boudinot P."/>
            <person name="Liberles D.A."/>
            <person name="Volff J.N."/>
            <person name="Philippe H."/>
            <person name="Lenhard B."/>
            <person name="Roest Crollius H."/>
            <person name="Wincker P."/>
            <person name="Chourrout D."/>
        </authorList>
    </citation>
    <scope>NUCLEOTIDE SEQUENCE [LARGE SCALE GENOMIC DNA]</scope>
</reference>
<dbReference type="SUPFAM" id="SSF101447">
    <property type="entry name" value="Formin homology 2 domain (FH2 domain)"/>
    <property type="match status" value="1"/>
</dbReference>
<dbReference type="InterPro" id="IPR011989">
    <property type="entry name" value="ARM-like"/>
</dbReference>
<feature type="domain" description="FH2" evidence="2">
    <location>
        <begin position="324"/>
        <end position="546"/>
    </location>
</feature>
<evidence type="ECO:0000313" key="4">
    <source>
        <dbReference type="Proteomes" id="UP000001307"/>
    </source>
</evidence>
<dbReference type="EMBL" id="FN653062">
    <property type="protein sequence ID" value="CBY24734.1"/>
    <property type="molecule type" value="Genomic_DNA"/>
</dbReference>
<proteinExistence type="predicted"/>
<dbReference type="Proteomes" id="UP000001307">
    <property type="component" value="Unassembled WGS sequence"/>
</dbReference>